<dbReference type="InterPro" id="IPR050086">
    <property type="entry name" value="MetN_ABC_transporter-like"/>
</dbReference>
<evidence type="ECO:0000256" key="3">
    <source>
        <dbReference type="ARBA" id="ARBA00022741"/>
    </source>
</evidence>
<dbReference type="eggNOG" id="COG1126">
    <property type="taxonomic scope" value="Bacteria"/>
</dbReference>
<dbReference type="STRING" id="1079994.SAMN04488565_1037"/>
<accession>A0A1H0YP61</accession>
<dbReference type="EMBL" id="FNKB01000001">
    <property type="protein sequence ID" value="SDQ16636.1"/>
    <property type="molecule type" value="Genomic_DNA"/>
</dbReference>
<dbReference type="SMART" id="SM00382">
    <property type="entry name" value="AAA"/>
    <property type="match status" value="1"/>
</dbReference>
<dbReference type="PANTHER" id="PTHR43166">
    <property type="entry name" value="AMINO ACID IMPORT ATP-BINDING PROTEIN"/>
    <property type="match status" value="1"/>
</dbReference>
<dbReference type="PIRSF" id="PIRSF039085">
    <property type="entry name" value="ABC_ATPase_HisP"/>
    <property type="match status" value="1"/>
</dbReference>
<evidence type="ECO:0000313" key="8">
    <source>
        <dbReference type="EMBL" id="SDQ16636.1"/>
    </source>
</evidence>
<dbReference type="CDD" id="cd03262">
    <property type="entry name" value="ABC_HisP_GlnQ"/>
    <property type="match status" value="1"/>
</dbReference>
<evidence type="ECO:0000256" key="5">
    <source>
        <dbReference type="ARBA" id="ARBA00038850"/>
    </source>
</evidence>
<keyword evidence="2" id="KW-0813">Transport</keyword>
<dbReference type="PROSITE" id="PS50893">
    <property type="entry name" value="ABC_TRANSPORTER_2"/>
    <property type="match status" value="1"/>
</dbReference>
<dbReference type="InterPro" id="IPR030679">
    <property type="entry name" value="ABC_ATPase_HisP-typ"/>
</dbReference>
<dbReference type="InterPro" id="IPR003593">
    <property type="entry name" value="AAA+_ATPase"/>
</dbReference>
<dbReference type="PANTHER" id="PTHR43166:SF4">
    <property type="entry name" value="PHOSPHONATES IMPORT ATP-BINDING PROTEIN PHNC"/>
    <property type="match status" value="1"/>
</dbReference>
<dbReference type="SUPFAM" id="SSF52540">
    <property type="entry name" value="P-loop containing nucleoside triphosphate hydrolases"/>
    <property type="match status" value="1"/>
</dbReference>
<evidence type="ECO:0000259" key="7">
    <source>
        <dbReference type="PROSITE" id="PS50893"/>
    </source>
</evidence>
<evidence type="ECO:0000256" key="2">
    <source>
        <dbReference type="ARBA" id="ARBA00022448"/>
    </source>
</evidence>
<gene>
    <name evidence="8" type="ORF">SAMN04488565_1037</name>
</gene>
<evidence type="ECO:0000313" key="9">
    <source>
        <dbReference type="Proteomes" id="UP000182690"/>
    </source>
</evidence>
<dbReference type="OrthoDB" id="4283894at2"/>
<evidence type="ECO:0000256" key="6">
    <source>
        <dbReference type="ARBA" id="ARBA00047624"/>
    </source>
</evidence>
<comment type="catalytic activity">
    <reaction evidence="6">
        <text>a polar amino acid(out) + ATP + H2O = a polar amino acid(in) + ADP + phosphate + H(+)</text>
        <dbReference type="Rhea" id="RHEA:14673"/>
        <dbReference type="ChEBI" id="CHEBI:15377"/>
        <dbReference type="ChEBI" id="CHEBI:15378"/>
        <dbReference type="ChEBI" id="CHEBI:30616"/>
        <dbReference type="ChEBI" id="CHEBI:43474"/>
        <dbReference type="ChEBI" id="CHEBI:62031"/>
        <dbReference type="ChEBI" id="CHEBI:456216"/>
        <dbReference type="EC" id="7.4.2.1"/>
    </reaction>
    <physiologicalReaction direction="left-to-right" evidence="6">
        <dbReference type="Rhea" id="RHEA:14674"/>
    </physiologicalReaction>
</comment>
<evidence type="ECO:0000256" key="4">
    <source>
        <dbReference type="ARBA" id="ARBA00022840"/>
    </source>
</evidence>
<dbReference type="GO" id="GO:0015426">
    <property type="term" value="F:ATPase-coupled polar amino acid-transporter activity"/>
    <property type="evidence" value="ECO:0007669"/>
    <property type="project" value="UniProtKB-EC"/>
</dbReference>
<name>A0A1H0YP61_9MICO</name>
<dbReference type="InterPro" id="IPR027417">
    <property type="entry name" value="P-loop_NTPase"/>
</dbReference>
<dbReference type="GO" id="GO:0016887">
    <property type="term" value="F:ATP hydrolysis activity"/>
    <property type="evidence" value="ECO:0007669"/>
    <property type="project" value="InterPro"/>
</dbReference>
<proteinExistence type="inferred from homology"/>
<dbReference type="AlphaFoldDB" id="A0A1H0YP61"/>
<evidence type="ECO:0000256" key="1">
    <source>
        <dbReference type="ARBA" id="ARBA00005417"/>
    </source>
</evidence>
<protein>
    <recommendedName>
        <fullName evidence="5">ABC-type polar-amino-acid transporter</fullName>
        <ecNumber evidence="5">7.4.2.1</ecNumber>
    </recommendedName>
</protein>
<dbReference type="GO" id="GO:0005524">
    <property type="term" value="F:ATP binding"/>
    <property type="evidence" value="ECO:0007669"/>
    <property type="project" value="UniProtKB-KW"/>
</dbReference>
<keyword evidence="4 8" id="KW-0067">ATP-binding</keyword>
<dbReference type="InterPro" id="IPR003439">
    <property type="entry name" value="ABC_transporter-like_ATP-bd"/>
</dbReference>
<comment type="similarity">
    <text evidence="1">Belongs to the ABC transporter superfamily.</text>
</comment>
<dbReference type="Proteomes" id="UP000182690">
    <property type="component" value="Unassembled WGS sequence"/>
</dbReference>
<dbReference type="RefSeq" id="WP_010155152.1">
    <property type="nucleotide sequence ID" value="NZ_FNKB01000001.1"/>
</dbReference>
<dbReference type="Pfam" id="PF00005">
    <property type="entry name" value="ABC_tran"/>
    <property type="match status" value="1"/>
</dbReference>
<keyword evidence="3" id="KW-0547">Nucleotide-binding</keyword>
<organism evidence="8 9">
    <name type="scientific">Leucobacter chromiiresistens</name>
    <dbReference type="NCBI Taxonomy" id="1079994"/>
    <lineage>
        <taxon>Bacteria</taxon>
        <taxon>Bacillati</taxon>
        <taxon>Actinomycetota</taxon>
        <taxon>Actinomycetes</taxon>
        <taxon>Micrococcales</taxon>
        <taxon>Microbacteriaceae</taxon>
        <taxon>Leucobacter</taxon>
    </lineage>
</organism>
<dbReference type="Gene3D" id="3.40.50.300">
    <property type="entry name" value="P-loop containing nucleotide triphosphate hydrolases"/>
    <property type="match status" value="1"/>
</dbReference>
<dbReference type="EC" id="7.4.2.1" evidence="5"/>
<reference evidence="8 9" key="1">
    <citation type="submission" date="2016-10" db="EMBL/GenBank/DDBJ databases">
        <authorList>
            <person name="de Groot N.N."/>
        </authorList>
    </citation>
    <scope>NUCLEOTIDE SEQUENCE [LARGE SCALE GENOMIC DNA]</scope>
    <source>
        <strain evidence="8 9">DSM 22788</strain>
    </source>
</reference>
<dbReference type="InterPro" id="IPR017871">
    <property type="entry name" value="ABC_transporter-like_CS"/>
</dbReference>
<dbReference type="PROSITE" id="PS00211">
    <property type="entry name" value="ABC_TRANSPORTER_1"/>
    <property type="match status" value="1"/>
</dbReference>
<feature type="domain" description="ABC transporter" evidence="7">
    <location>
        <begin position="24"/>
        <end position="268"/>
    </location>
</feature>
<sequence>MTANNVRVETHGPELEQEVGNALVEIRRVRKSFGAHQVLRDVSLAVPAGTVTVLLGPSGSGKSTLLRCVNHLETIDGGRILVDGDLIGYRQSGAKTHEMSPRQIARQRRSIGMVFQRFNLFPHMTAVENVCEAPIGVAGRSRATARQRARDLLDRVGLADFADHYPAQLSGGQQQRVAIARALAMDPKLMLFDEPTSALDPELVGDVLDVMRGLADDGMTMIVVTHEIGFARGVADQVAFMDGGVIVEAGPAGDVIDRPQRQRTRNFLESVR</sequence>
<dbReference type="FunFam" id="3.40.50.300:FF:000020">
    <property type="entry name" value="Amino acid ABC transporter ATP-binding component"/>
    <property type="match status" value="1"/>
</dbReference>